<evidence type="ECO:0000256" key="1">
    <source>
        <dbReference type="ARBA" id="ARBA00004829"/>
    </source>
</evidence>
<gene>
    <name evidence="7" type="primary">crtI</name>
    <name evidence="7" type="ORF">EOD42_11490</name>
</gene>
<dbReference type="InterPro" id="IPR036188">
    <property type="entry name" value="FAD/NAD-bd_sf"/>
</dbReference>
<evidence type="ECO:0000313" key="7">
    <source>
        <dbReference type="EMBL" id="RVT97010.1"/>
    </source>
</evidence>
<comment type="similarity">
    <text evidence="2 5">Belongs to the carotenoid/retinoid oxidoreductase family.</text>
</comment>
<organism evidence="7 8">
    <name type="scientific">Rhodovarius crocodyli</name>
    <dbReference type="NCBI Taxonomy" id="1979269"/>
    <lineage>
        <taxon>Bacteria</taxon>
        <taxon>Pseudomonadati</taxon>
        <taxon>Pseudomonadota</taxon>
        <taxon>Alphaproteobacteria</taxon>
        <taxon>Acetobacterales</taxon>
        <taxon>Roseomonadaceae</taxon>
        <taxon>Rhodovarius</taxon>
    </lineage>
</organism>
<protein>
    <submittedName>
        <fullName evidence="7">Phytoene desaturase</fullName>
    </submittedName>
</protein>
<dbReference type="EMBL" id="SACL01000003">
    <property type="protein sequence ID" value="RVT97010.1"/>
    <property type="molecule type" value="Genomic_DNA"/>
</dbReference>
<comment type="caution">
    <text evidence="7">The sequence shown here is derived from an EMBL/GenBank/DDBJ whole genome shotgun (WGS) entry which is preliminary data.</text>
</comment>
<proteinExistence type="inferred from homology"/>
<comment type="pathway">
    <text evidence="1 5">Carotenoid biosynthesis.</text>
</comment>
<dbReference type="NCBIfam" id="TIGR02734">
    <property type="entry name" value="crtI_fam"/>
    <property type="match status" value="1"/>
</dbReference>
<dbReference type="OrthoDB" id="9774675at2"/>
<evidence type="ECO:0000313" key="8">
    <source>
        <dbReference type="Proteomes" id="UP000282957"/>
    </source>
</evidence>
<dbReference type="GO" id="GO:0016491">
    <property type="term" value="F:oxidoreductase activity"/>
    <property type="evidence" value="ECO:0007669"/>
    <property type="project" value="UniProtKB-KW"/>
</dbReference>
<dbReference type="GO" id="GO:0016117">
    <property type="term" value="P:carotenoid biosynthetic process"/>
    <property type="evidence" value="ECO:0007669"/>
    <property type="project" value="UniProtKB-KW"/>
</dbReference>
<dbReference type="AlphaFoldDB" id="A0A437MH70"/>
<dbReference type="Gene3D" id="3.50.50.60">
    <property type="entry name" value="FAD/NAD(P)-binding domain"/>
    <property type="match status" value="2"/>
</dbReference>
<feature type="domain" description="Amine oxidase" evidence="6">
    <location>
        <begin position="12"/>
        <end position="499"/>
    </location>
</feature>
<dbReference type="Proteomes" id="UP000282957">
    <property type="component" value="Unassembled WGS sequence"/>
</dbReference>
<keyword evidence="4 5" id="KW-0560">Oxidoreductase</keyword>
<evidence type="ECO:0000259" key="6">
    <source>
        <dbReference type="Pfam" id="PF01593"/>
    </source>
</evidence>
<evidence type="ECO:0000256" key="4">
    <source>
        <dbReference type="ARBA" id="ARBA00023002"/>
    </source>
</evidence>
<evidence type="ECO:0000256" key="2">
    <source>
        <dbReference type="ARBA" id="ARBA00006046"/>
    </source>
</evidence>
<evidence type="ECO:0000256" key="5">
    <source>
        <dbReference type="RuleBase" id="RU362075"/>
    </source>
</evidence>
<evidence type="ECO:0000256" key="3">
    <source>
        <dbReference type="ARBA" id="ARBA00022746"/>
    </source>
</evidence>
<sequence>MASHVVVIGSGLGGLSAAAVARARGHRVTLLERNPWLGGKAAVLDLPTPMGNFRFDMGPTILTVPRVLRRIFAEAGRALDQHVPILKLEPQWRCFFEDGTRADLMGELDAMLAEIERVAPGRKLGEGYQRFQKVARHLHDVSEKFFFWRPVEGIADTMNVADNFKPEVLKDVMALRMGQSAAGVIRKHVPDANLAQMLDHYMQYVGSNPYAAPAVLCAIGDMQSAEGVWYPKGGTRAVAEGLAKLAGELGAELRTNAEVTGLDIRDGVVRGVLLADGERIACDAVISNMDSIRTYTELVGGRVGDAYAHKGFEAACSGVVLYLALNKRYEHLAHHDFVFSRDPEEEFDAIYKRGEPAPDPTAYLAATSFSDPTAAPEGAEALYVLVHTPWLRPHHDWKRMLPAYRQVILDKLKRTAGLTDIEDRIIAEAHLTPQDIHERYKVLNGAIYGLASHGTFTGAFKPGNRSRDIRGLYLCGGAAHPGPGMPMVMMSGWIAADALDQDLGGRGMDEAARIAGSRETALG</sequence>
<dbReference type="PANTHER" id="PTHR43734:SF7">
    <property type="entry name" value="4,4'-DIAPONEUROSPORENE OXYGENASE"/>
    <property type="match status" value="1"/>
</dbReference>
<accession>A0A437MH70</accession>
<dbReference type="SUPFAM" id="SSF51905">
    <property type="entry name" value="FAD/NAD(P)-binding domain"/>
    <property type="match status" value="1"/>
</dbReference>
<keyword evidence="3 5" id="KW-0125">Carotenoid biosynthesis</keyword>
<reference evidence="7 8" key="1">
    <citation type="submission" date="2019-01" db="EMBL/GenBank/DDBJ databases">
        <authorList>
            <person name="Chen W.-M."/>
        </authorList>
    </citation>
    <scope>NUCLEOTIDE SEQUENCE [LARGE SCALE GENOMIC DNA]</scope>
    <source>
        <strain evidence="7 8">CCP-6</strain>
    </source>
</reference>
<dbReference type="PANTHER" id="PTHR43734">
    <property type="entry name" value="PHYTOENE DESATURASE"/>
    <property type="match status" value="1"/>
</dbReference>
<dbReference type="InterPro" id="IPR014105">
    <property type="entry name" value="Carotenoid/retinoid_OxRdtase"/>
</dbReference>
<dbReference type="InterPro" id="IPR002937">
    <property type="entry name" value="Amino_oxidase"/>
</dbReference>
<dbReference type="Pfam" id="PF01593">
    <property type="entry name" value="Amino_oxidase"/>
    <property type="match status" value="1"/>
</dbReference>
<name>A0A437MH70_9PROT</name>
<dbReference type="RefSeq" id="WP_127787657.1">
    <property type="nucleotide sequence ID" value="NZ_SACL01000003.1"/>
</dbReference>
<keyword evidence="8" id="KW-1185">Reference proteome</keyword>